<feature type="compositionally biased region" description="Low complexity" evidence="2">
    <location>
        <begin position="59"/>
        <end position="72"/>
    </location>
</feature>
<evidence type="ECO:0000313" key="4">
    <source>
        <dbReference type="Proteomes" id="UP000266841"/>
    </source>
</evidence>
<feature type="region of interest" description="Disordered" evidence="2">
    <location>
        <begin position="19"/>
        <end position="91"/>
    </location>
</feature>
<sequence>MGGFKLAINAGTRKRNCEAPVAKTPLNKSGGPKSTAAAKPVAVTTKKKRGLFRRRKSNAPTPAAAPVPEATTWDVRDEEDGTKLSDDWCQTSREKAAPLETFGTYDTVEGSLGTLDTGEPQPSFTSNFLDALGSKICGVPHETTPLDVLGNGICGRPHKSTLVAIPSEEPPSPGIDDKPETGSEFVNELGWLQGTLCGANSGRSVYSQRAAENVSGALDNVDRSVVEDSVKLNKYHGLIPRAARRTQVSGANSKKGSRQKDEEKSIAEPSVSKLSIPKPAAVVKSFRAKAKPSTSPSPLGGPMPSEQVIVEVTLDHYDAVTKFEQDVRVMGNEIAQLEEEKQALLSNTEESNVAFIKKDEEVKKLQELVRSVTQTNSELQQAIQEKLKQIEEEQAMREKALLEKVRVMSTGVRFVQQRLKSNPLTINSQNSLATSLHDMERQLLKSKARNGISISDMADMVMGLINYNKADQEDFTTLADDEIDDATNTVVLDAHDVPRIEKIEERDIDEKEDDDGKGSYVTGRSGFWTTLSPVSMYSSSVVTENRDSVDGDDSLLRKIDTFESSTDSINDHSNSADSLGQFSRVLREIIEKDLEDADKTSQNNSKRNSPFARMSQKLLMHETMKGQTKNPAPTMAGVTPPTLKFHRHQK</sequence>
<evidence type="ECO:0000313" key="3">
    <source>
        <dbReference type="EMBL" id="EJK76796.1"/>
    </source>
</evidence>
<feature type="compositionally biased region" description="Basic and acidic residues" evidence="2">
    <location>
        <begin position="81"/>
        <end position="91"/>
    </location>
</feature>
<protein>
    <submittedName>
        <fullName evidence="3">Uncharacterized protein</fullName>
    </submittedName>
</protein>
<keyword evidence="1" id="KW-0175">Coiled coil</keyword>
<organism evidence="3 4">
    <name type="scientific">Thalassiosira oceanica</name>
    <name type="common">Marine diatom</name>
    <dbReference type="NCBI Taxonomy" id="159749"/>
    <lineage>
        <taxon>Eukaryota</taxon>
        <taxon>Sar</taxon>
        <taxon>Stramenopiles</taxon>
        <taxon>Ochrophyta</taxon>
        <taxon>Bacillariophyta</taxon>
        <taxon>Coscinodiscophyceae</taxon>
        <taxon>Thalassiosirophycidae</taxon>
        <taxon>Thalassiosirales</taxon>
        <taxon>Thalassiosiraceae</taxon>
        <taxon>Thalassiosira</taxon>
    </lineage>
</organism>
<evidence type="ECO:0000256" key="2">
    <source>
        <dbReference type="SAM" id="MobiDB-lite"/>
    </source>
</evidence>
<dbReference type="AlphaFoldDB" id="K0TN34"/>
<feature type="region of interest" description="Disordered" evidence="2">
    <location>
        <begin position="594"/>
        <end position="650"/>
    </location>
</feature>
<feature type="coiled-coil region" evidence="1">
    <location>
        <begin position="320"/>
        <end position="403"/>
    </location>
</feature>
<feature type="compositionally biased region" description="Low complexity" evidence="2">
    <location>
        <begin position="32"/>
        <end position="44"/>
    </location>
</feature>
<reference evidence="3 4" key="1">
    <citation type="journal article" date="2012" name="Genome Biol.">
        <title>Genome and low-iron response of an oceanic diatom adapted to chronic iron limitation.</title>
        <authorList>
            <person name="Lommer M."/>
            <person name="Specht M."/>
            <person name="Roy A.S."/>
            <person name="Kraemer L."/>
            <person name="Andreson R."/>
            <person name="Gutowska M.A."/>
            <person name="Wolf J."/>
            <person name="Bergner S.V."/>
            <person name="Schilhabel M.B."/>
            <person name="Klostermeier U.C."/>
            <person name="Beiko R.G."/>
            <person name="Rosenstiel P."/>
            <person name="Hippler M."/>
            <person name="Laroche J."/>
        </authorList>
    </citation>
    <scope>NUCLEOTIDE SEQUENCE [LARGE SCALE GENOMIC DNA]</scope>
    <source>
        <strain evidence="3 4">CCMP1005</strain>
    </source>
</reference>
<accession>K0TN34</accession>
<dbReference type="EMBL" id="AGNL01001687">
    <property type="protein sequence ID" value="EJK76796.1"/>
    <property type="molecule type" value="Genomic_DNA"/>
</dbReference>
<comment type="caution">
    <text evidence="3">The sequence shown here is derived from an EMBL/GenBank/DDBJ whole genome shotgun (WGS) entry which is preliminary data.</text>
</comment>
<feature type="region of interest" description="Disordered" evidence="2">
    <location>
        <begin position="241"/>
        <end position="271"/>
    </location>
</feature>
<name>K0TN34_THAOC</name>
<keyword evidence="4" id="KW-1185">Reference proteome</keyword>
<gene>
    <name evidence="3" type="ORF">THAOC_01423</name>
</gene>
<proteinExistence type="predicted"/>
<feature type="compositionally biased region" description="Basic residues" evidence="2">
    <location>
        <begin position="45"/>
        <end position="57"/>
    </location>
</feature>
<evidence type="ECO:0000256" key="1">
    <source>
        <dbReference type="SAM" id="Coils"/>
    </source>
</evidence>
<dbReference type="Proteomes" id="UP000266841">
    <property type="component" value="Unassembled WGS sequence"/>
</dbReference>